<dbReference type="Proteomes" id="UP000184516">
    <property type="component" value="Unassembled WGS sequence"/>
</dbReference>
<reference evidence="2" key="1">
    <citation type="submission" date="2016-11" db="EMBL/GenBank/DDBJ databases">
        <authorList>
            <person name="Varghese N."/>
            <person name="Submissions S."/>
        </authorList>
    </citation>
    <scope>NUCLEOTIDE SEQUENCE [LARGE SCALE GENOMIC DNA]</scope>
    <source>
        <strain evidence="2">DSM 19978</strain>
    </source>
</reference>
<proteinExistence type="predicted"/>
<dbReference type="STRING" id="468056.SAMN05443549_101476"/>
<evidence type="ECO:0000313" key="2">
    <source>
        <dbReference type="Proteomes" id="UP000184516"/>
    </source>
</evidence>
<evidence type="ECO:0000313" key="1">
    <source>
        <dbReference type="EMBL" id="SHF82488.1"/>
    </source>
</evidence>
<protein>
    <submittedName>
        <fullName evidence="1">Protein involved in gliding motility GldH</fullName>
    </submittedName>
</protein>
<dbReference type="RefSeq" id="WP_073367617.1">
    <property type="nucleotide sequence ID" value="NZ_FQWB01000001.1"/>
</dbReference>
<dbReference type="NCBIfam" id="TIGR03511">
    <property type="entry name" value="GldH_lipo"/>
    <property type="match status" value="1"/>
</dbReference>
<dbReference type="OrthoDB" id="982482at2"/>
<accession>A0A1M5ET96</accession>
<dbReference type="PROSITE" id="PS51257">
    <property type="entry name" value="PROKAR_LIPOPROTEIN"/>
    <property type="match status" value="1"/>
</dbReference>
<dbReference type="AlphaFoldDB" id="A0A1M5ET96"/>
<name>A0A1M5ET96_9FLAO</name>
<dbReference type="InterPro" id="IPR020018">
    <property type="entry name" value="Motility-assoc_lipoprot_GldH"/>
</dbReference>
<gene>
    <name evidence="1" type="ORF">SAMN05443549_101476</name>
</gene>
<sequence>MRKKNSALLLLVVVLFFSCDKKRVFDEYKSVGTAWHKDSVVTFDLPELDSTKRYNLFVNLRDNNDYPFNNLFLIVALEMPNGFTKVDTLEYQMANPDGSLLGDGFTDIKENKLFYKEKVRFRGKYKVHIKQAVRENGKIPGVKALEGITDVGFRIEKID</sequence>
<keyword evidence="2" id="KW-1185">Reference proteome</keyword>
<organism evidence="1 2">
    <name type="scientific">Flavobacterium fluvii</name>
    <dbReference type="NCBI Taxonomy" id="468056"/>
    <lineage>
        <taxon>Bacteria</taxon>
        <taxon>Pseudomonadati</taxon>
        <taxon>Bacteroidota</taxon>
        <taxon>Flavobacteriia</taxon>
        <taxon>Flavobacteriales</taxon>
        <taxon>Flavobacteriaceae</taxon>
        <taxon>Flavobacterium</taxon>
    </lineage>
</organism>
<dbReference type="Pfam" id="PF14109">
    <property type="entry name" value="GldH_lipo"/>
    <property type="match status" value="1"/>
</dbReference>
<dbReference type="EMBL" id="FQWB01000001">
    <property type="protein sequence ID" value="SHF82488.1"/>
    <property type="molecule type" value="Genomic_DNA"/>
</dbReference>